<feature type="compositionally biased region" description="Low complexity" evidence="1">
    <location>
        <begin position="733"/>
        <end position="787"/>
    </location>
</feature>
<evidence type="ECO:0000256" key="1">
    <source>
        <dbReference type="SAM" id="MobiDB-lite"/>
    </source>
</evidence>
<evidence type="ECO:0000313" key="3">
    <source>
        <dbReference type="EMBL" id="PWN89889.1"/>
    </source>
</evidence>
<feature type="region of interest" description="Disordered" evidence="1">
    <location>
        <begin position="154"/>
        <end position="614"/>
    </location>
</feature>
<dbReference type="Proteomes" id="UP000245768">
    <property type="component" value="Unassembled WGS sequence"/>
</dbReference>
<proteinExistence type="predicted"/>
<keyword evidence="4" id="KW-1185">Reference proteome</keyword>
<sequence>MHSYGRRGDQEQAYADPSSSRLDERIDIITGIRDQSSHIQDQRQDTQHNNNNASSPTSGEAAALDRQSTVGSIVDKYLDRNHQRSLQRKTSAQNHSTSKKREVPERKPTLDLLASPQHILEEVEEEDDDDVYHTMAPSNTQAFKKRQSSIMFAKGTKKVDGSGTGNRDRDSGGGAFAGMLMDGGDSSDSDSDSDNELASKIPPAAASATARGGQGDEVNRASWTSRAVAVGDRPPDSASQNPPTLKMLGLKSQKEGGAPLGHGRQPSPRQLHPQPLEHESRRTQRQPSFHDAPDGRVVSGSDYGEDAGRHGSYIDFGGPAAVSPFRDGGDDAHPPSRGFQLEDPPVNDARSLQAPRSPMQERARSPRTAALTQELGLASPLPQDDQGARSPTRDEYFATPLPPAMANPHSASIPLQRGGEQPPRSPMHGPVGGGGPGRGPPSPHGMRPEGSQSYERGPGPQAGRQLVPNPGDGPARRPSQAPIPVPAPAVVPRASEGDGPPPYAMNNARPGPQGGPPQSRYAPRQGPGFSDSPGPNAARGGGGPPGRRPSMLRRSMAFFSGNQGAGPSAGGGAGGPQRRPSQQRRSIFRKSMAFLTGRPMPQPEPEPEEEDPMPRVQGWVTEKPQARKSHYWGAGGMGDEWDVNGNGAKFWRRFSAAQKRDANGIDKAASDAVIQKAQRRAKCFKWGSLMGGLLIIAAVVGVIIWREAIVNNSNKLPGAVDRGNNGGSYVPPSGKGNAATGATGGTSPQQSSTDTSTTTDSASAGTAADGTTSNAATDDTTDDTTTTTKKKHHHKHRKTSKGTTRRDELVSTALDTNEDLLSRREDFSQGLRSSTDALTAGSHPLPRRSQSFGNAALDIVVRRHHGDQLRRRRVVNQSHDVHQAAAAIAAAV</sequence>
<dbReference type="InParanoid" id="A0A316YKZ6"/>
<organism evidence="3 4">
    <name type="scientific">Acaromyces ingoldii</name>
    <dbReference type="NCBI Taxonomy" id="215250"/>
    <lineage>
        <taxon>Eukaryota</taxon>
        <taxon>Fungi</taxon>
        <taxon>Dikarya</taxon>
        <taxon>Basidiomycota</taxon>
        <taxon>Ustilaginomycotina</taxon>
        <taxon>Exobasidiomycetes</taxon>
        <taxon>Exobasidiales</taxon>
        <taxon>Cryptobasidiaceae</taxon>
        <taxon>Acaromyces</taxon>
    </lineage>
</organism>
<dbReference type="GeneID" id="37047762"/>
<dbReference type="AlphaFoldDB" id="A0A316YKZ6"/>
<evidence type="ECO:0000313" key="4">
    <source>
        <dbReference type="Proteomes" id="UP000245768"/>
    </source>
</evidence>
<feature type="compositionally biased region" description="Acidic residues" evidence="1">
    <location>
        <begin position="185"/>
        <end position="195"/>
    </location>
</feature>
<reference evidence="3 4" key="1">
    <citation type="journal article" date="2018" name="Mol. Biol. Evol.">
        <title>Broad Genomic Sampling Reveals a Smut Pathogenic Ancestry of the Fungal Clade Ustilaginomycotina.</title>
        <authorList>
            <person name="Kijpornyongpan T."/>
            <person name="Mondo S.J."/>
            <person name="Barry K."/>
            <person name="Sandor L."/>
            <person name="Lee J."/>
            <person name="Lipzen A."/>
            <person name="Pangilinan J."/>
            <person name="LaButti K."/>
            <person name="Hainaut M."/>
            <person name="Henrissat B."/>
            <person name="Grigoriev I.V."/>
            <person name="Spatafora J.W."/>
            <person name="Aime M.C."/>
        </authorList>
    </citation>
    <scope>NUCLEOTIDE SEQUENCE [LARGE SCALE GENOMIC DNA]</scope>
    <source>
        <strain evidence="3 4">MCA 4198</strain>
    </source>
</reference>
<feature type="region of interest" description="Disordered" evidence="1">
    <location>
        <begin position="1"/>
        <end position="115"/>
    </location>
</feature>
<feature type="compositionally biased region" description="Low complexity" evidence="1">
    <location>
        <begin position="576"/>
        <end position="585"/>
    </location>
</feature>
<feature type="region of interest" description="Disordered" evidence="1">
    <location>
        <begin position="714"/>
        <end position="811"/>
    </location>
</feature>
<keyword evidence="2" id="KW-0812">Transmembrane</keyword>
<protein>
    <submittedName>
        <fullName evidence="3">Uncharacterized protein</fullName>
    </submittedName>
</protein>
<keyword evidence="2" id="KW-1133">Transmembrane helix</keyword>
<dbReference type="EMBL" id="KZ819636">
    <property type="protein sequence ID" value="PWN89889.1"/>
    <property type="molecule type" value="Genomic_DNA"/>
</dbReference>
<evidence type="ECO:0000256" key="2">
    <source>
        <dbReference type="SAM" id="Phobius"/>
    </source>
</evidence>
<feature type="compositionally biased region" description="Polar residues" evidence="1">
    <location>
        <begin position="47"/>
        <end position="58"/>
    </location>
</feature>
<feature type="transmembrane region" description="Helical" evidence="2">
    <location>
        <begin position="686"/>
        <end position="705"/>
    </location>
</feature>
<feature type="compositionally biased region" description="Gly residues" evidence="1">
    <location>
        <begin position="563"/>
        <end position="575"/>
    </location>
</feature>
<keyword evidence="2" id="KW-0472">Membrane</keyword>
<feature type="compositionally biased region" description="Basic residues" evidence="1">
    <location>
        <begin position="788"/>
        <end position="800"/>
    </location>
</feature>
<feature type="compositionally biased region" description="Basic and acidic residues" evidence="1">
    <location>
        <begin position="99"/>
        <end position="109"/>
    </location>
</feature>
<gene>
    <name evidence="3" type="ORF">FA10DRAFT_99758</name>
</gene>
<accession>A0A316YKZ6</accession>
<feature type="compositionally biased region" description="Basic and acidic residues" evidence="1">
    <location>
        <begin position="1"/>
        <end position="10"/>
    </location>
</feature>
<feature type="region of interest" description="Disordered" evidence="1">
    <location>
        <begin position="826"/>
        <end position="850"/>
    </location>
</feature>
<dbReference type="OrthoDB" id="3366868at2759"/>
<name>A0A316YKZ6_9BASI</name>
<dbReference type="RefSeq" id="XP_025377087.1">
    <property type="nucleotide sequence ID" value="XM_025525846.1"/>
</dbReference>